<keyword evidence="1" id="KW-1133">Transmembrane helix</keyword>
<dbReference type="EMBL" id="JACYWE010000002">
    <property type="protein sequence ID" value="MBD8505826.1"/>
    <property type="molecule type" value="Genomic_DNA"/>
</dbReference>
<accession>A0A927JAR5</accession>
<evidence type="ECO:0000256" key="1">
    <source>
        <dbReference type="SAM" id="Phobius"/>
    </source>
</evidence>
<keyword evidence="1" id="KW-0472">Membrane</keyword>
<reference evidence="2" key="1">
    <citation type="submission" date="2020-09" db="EMBL/GenBank/DDBJ databases">
        <title>Hoyosella lacisalsi sp. nov., a halotolerant actinobacterium isolated from soil of Lake Gudzhirganskoe.</title>
        <authorList>
            <person name="Yang Q."/>
            <person name="Guo P.Y."/>
            <person name="Liu S.W."/>
            <person name="Li F.N."/>
            <person name="Sun C.H."/>
        </authorList>
    </citation>
    <scope>NUCLEOTIDE SEQUENCE</scope>
    <source>
        <strain evidence="2">G463</strain>
    </source>
</reference>
<feature type="transmembrane region" description="Helical" evidence="1">
    <location>
        <begin position="21"/>
        <end position="46"/>
    </location>
</feature>
<proteinExistence type="predicted"/>
<name>A0A927JAR5_9ACTN</name>
<sequence>MGNEYGRWTRTREPQARAETLALRAGVVMFVVGALALAAIFVLHVTGGEPLLALYLASLLCPLGFIMAVMVPVLSTARARAGGARSRRR</sequence>
<keyword evidence="1" id="KW-0812">Transmembrane</keyword>
<keyword evidence="3" id="KW-1185">Reference proteome</keyword>
<dbReference type="RefSeq" id="WP_192038283.1">
    <property type="nucleotide sequence ID" value="NZ_JACYWE010000002.1"/>
</dbReference>
<gene>
    <name evidence="2" type="ORF">HT102_04915</name>
</gene>
<protein>
    <submittedName>
        <fullName evidence="2">Uncharacterized protein</fullName>
    </submittedName>
</protein>
<dbReference type="Proteomes" id="UP000642993">
    <property type="component" value="Unassembled WGS sequence"/>
</dbReference>
<evidence type="ECO:0000313" key="3">
    <source>
        <dbReference type="Proteomes" id="UP000642993"/>
    </source>
</evidence>
<dbReference type="AlphaFoldDB" id="A0A927JAR5"/>
<organism evidence="2 3">
    <name type="scientific">Lolliginicoccus lacisalsi</name>
    <dbReference type="NCBI Taxonomy" id="2742202"/>
    <lineage>
        <taxon>Bacteria</taxon>
        <taxon>Bacillati</taxon>
        <taxon>Actinomycetota</taxon>
        <taxon>Actinomycetes</taxon>
        <taxon>Mycobacteriales</taxon>
        <taxon>Hoyosellaceae</taxon>
        <taxon>Lolliginicoccus</taxon>
    </lineage>
</organism>
<evidence type="ECO:0000313" key="2">
    <source>
        <dbReference type="EMBL" id="MBD8505826.1"/>
    </source>
</evidence>
<feature type="transmembrane region" description="Helical" evidence="1">
    <location>
        <begin position="52"/>
        <end position="79"/>
    </location>
</feature>
<comment type="caution">
    <text evidence="2">The sequence shown here is derived from an EMBL/GenBank/DDBJ whole genome shotgun (WGS) entry which is preliminary data.</text>
</comment>